<evidence type="ECO:0000313" key="1">
    <source>
        <dbReference type="EMBL" id="EXJ92088.1"/>
    </source>
</evidence>
<dbReference type="Proteomes" id="UP000019478">
    <property type="component" value="Unassembled WGS sequence"/>
</dbReference>
<dbReference type="EMBL" id="AMGY01000001">
    <property type="protein sequence ID" value="EXJ92088.1"/>
    <property type="molecule type" value="Genomic_DNA"/>
</dbReference>
<name>W9YHR4_9EURO</name>
<accession>W9YHR4</accession>
<organism evidence="1 2">
    <name type="scientific">Capronia epimyces CBS 606.96</name>
    <dbReference type="NCBI Taxonomy" id="1182542"/>
    <lineage>
        <taxon>Eukaryota</taxon>
        <taxon>Fungi</taxon>
        <taxon>Dikarya</taxon>
        <taxon>Ascomycota</taxon>
        <taxon>Pezizomycotina</taxon>
        <taxon>Eurotiomycetes</taxon>
        <taxon>Chaetothyriomycetidae</taxon>
        <taxon>Chaetothyriales</taxon>
        <taxon>Herpotrichiellaceae</taxon>
        <taxon>Capronia</taxon>
    </lineage>
</organism>
<evidence type="ECO:0000313" key="2">
    <source>
        <dbReference type="Proteomes" id="UP000019478"/>
    </source>
</evidence>
<dbReference type="OrthoDB" id="3535423at2759"/>
<dbReference type="PANTHER" id="PTHR14097">
    <property type="entry name" value="OXIDOREDUCTASE HTATIP2"/>
    <property type="match status" value="1"/>
</dbReference>
<dbReference type="Gene3D" id="3.40.50.720">
    <property type="entry name" value="NAD(P)-binding Rossmann-like Domain"/>
    <property type="match status" value="1"/>
</dbReference>
<comment type="caution">
    <text evidence="1">The sequence shown here is derived from an EMBL/GenBank/DDBJ whole genome shotgun (WGS) entry which is preliminary data.</text>
</comment>
<dbReference type="GeneID" id="19164778"/>
<dbReference type="PANTHER" id="PTHR14097:SF9">
    <property type="entry name" value="EPIMERASE, PUTATIVE (AFU_ORTHOLOGUE AFUA_8G07320)-RELATED"/>
    <property type="match status" value="1"/>
</dbReference>
<sequence>MKVVLFGSTGFIGKEVLDLCLKSPAVTSIIALSRRHLPVDGEGEGANPKLTVVMVEDFKVYPSSILEHLKGADACIWSIGTYNWDSTVELEYPEAFQQALLKVLDVHVNKPFTYVYLGGAFTEPDQEKTLWFYTKGRRVRGLAQTKFLEFGRQNPSVKTYVVRPGGVLPGDGSGYALLGWLVPTVSVRSLAAVMVDLAVNGGSEQLVNNKVIVERGRELLMNQM</sequence>
<proteinExistence type="predicted"/>
<dbReference type="AlphaFoldDB" id="W9YHR4"/>
<reference evidence="1 2" key="1">
    <citation type="submission" date="2013-03" db="EMBL/GenBank/DDBJ databases">
        <title>The Genome Sequence of Capronia epimyces CBS 606.96.</title>
        <authorList>
            <consortium name="The Broad Institute Genomics Platform"/>
            <person name="Cuomo C."/>
            <person name="de Hoog S."/>
            <person name="Gorbushina A."/>
            <person name="Walker B."/>
            <person name="Young S.K."/>
            <person name="Zeng Q."/>
            <person name="Gargeya S."/>
            <person name="Fitzgerald M."/>
            <person name="Haas B."/>
            <person name="Abouelleil A."/>
            <person name="Allen A.W."/>
            <person name="Alvarado L."/>
            <person name="Arachchi H.M."/>
            <person name="Berlin A.M."/>
            <person name="Chapman S.B."/>
            <person name="Gainer-Dewar J."/>
            <person name="Goldberg J."/>
            <person name="Griggs A."/>
            <person name="Gujja S."/>
            <person name="Hansen M."/>
            <person name="Howarth C."/>
            <person name="Imamovic A."/>
            <person name="Ireland A."/>
            <person name="Larimer J."/>
            <person name="McCowan C."/>
            <person name="Murphy C."/>
            <person name="Pearson M."/>
            <person name="Poon T.W."/>
            <person name="Priest M."/>
            <person name="Roberts A."/>
            <person name="Saif S."/>
            <person name="Shea T."/>
            <person name="Sisk P."/>
            <person name="Sykes S."/>
            <person name="Wortman J."/>
            <person name="Nusbaum C."/>
            <person name="Birren B."/>
        </authorList>
    </citation>
    <scope>NUCLEOTIDE SEQUENCE [LARGE SCALE GENOMIC DNA]</scope>
    <source>
        <strain evidence="1 2">CBS 606.96</strain>
    </source>
</reference>
<dbReference type="HOGENOM" id="CLU_071330_0_1_1"/>
<dbReference type="SUPFAM" id="SSF51735">
    <property type="entry name" value="NAD(P)-binding Rossmann-fold domains"/>
    <property type="match status" value="1"/>
</dbReference>
<dbReference type="STRING" id="1182542.W9YHR4"/>
<dbReference type="RefSeq" id="XP_007728978.1">
    <property type="nucleotide sequence ID" value="XM_007730788.1"/>
</dbReference>
<dbReference type="InterPro" id="IPR036291">
    <property type="entry name" value="NAD(P)-bd_dom_sf"/>
</dbReference>
<keyword evidence="2" id="KW-1185">Reference proteome</keyword>
<dbReference type="eggNOG" id="ENOG502SRS2">
    <property type="taxonomic scope" value="Eukaryota"/>
</dbReference>
<gene>
    <name evidence="1" type="ORF">A1O3_00638</name>
</gene>
<protein>
    <recommendedName>
        <fullName evidence="3">NAD(P)-binding domain-containing protein</fullName>
    </recommendedName>
</protein>
<evidence type="ECO:0008006" key="3">
    <source>
        <dbReference type="Google" id="ProtNLM"/>
    </source>
</evidence>